<name>A0ABN5Z4M6_9MYCO</name>
<evidence type="ECO:0008006" key="3">
    <source>
        <dbReference type="Google" id="ProtNLM"/>
    </source>
</evidence>
<evidence type="ECO:0000313" key="2">
    <source>
        <dbReference type="Proteomes" id="UP000465609"/>
    </source>
</evidence>
<proteinExistence type="predicted"/>
<dbReference type="Proteomes" id="UP000465609">
    <property type="component" value="Chromosome"/>
</dbReference>
<sequence length="124" mass="14274">MTSQLPHWLFGIVSALRIVTGVVRITGARRASIATVEQSQAPMHRHPNPVFVIRDASTHCRNCYAACEIQRQILHCTIRTPAFFWAQALQLPAIQREPGVRSQPWWARMRVCRTSYPVHRWSDD</sequence>
<keyword evidence="2" id="KW-1185">Reference proteome</keyword>
<gene>
    <name evidence="1" type="ORF">MAUB_58820</name>
</gene>
<reference evidence="1 2" key="1">
    <citation type="journal article" date="2019" name="Emerg. Microbes Infect.">
        <title>Comprehensive subspecies identification of 175 nontuberculous mycobacteria species based on 7547 genomic profiles.</title>
        <authorList>
            <person name="Matsumoto Y."/>
            <person name="Kinjo T."/>
            <person name="Motooka D."/>
            <person name="Nabeya D."/>
            <person name="Jung N."/>
            <person name="Uechi K."/>
            <person name="Horii T."/>
            <person name="Iida T."/>
            <person name="Fujita J."/>
            <person name="Nakamura S."/>
        </authorList>
    </citation>
    <scope>NUCLEOTIDE SEQUENCE [LARGE SCALE GENOMIC DNA]</scope>
    <source>
        <strain evidence="1 2">JCM 15296</strain>
    </source>
</reference>
<protein>
    <recommendedName>
        <fullName evidence="3">Secreted protein</fullName>
    </recommendedName>
</protein>
<organism evidence="1 2">
    <name type="scientific">Mycolicibacterium aubagnense</name>
    <dbReference type="NCBI Taxonomy" id="319707"/>
    <lineage>
        <taxon>Bacteria</taxon>
        <taxon>Bacillati</taxon>
        <taxon>Actinomycetota</taxon>
        <taxon>Actinomycetes</taxon>
        <taxon>Mycobacteriales</taxon>
        <taxon>Mycobacteriaceae</taxon>
        <taxon>Mycolicibacterium</taxon>
    </lineage>
</organism>
<accession>A0ABN5Z4M6</accession>
<dbReference type="EMBL" id="AP022577">
    <property type="protein sequence ID" value="BBX88009.1"/>
    <property type="molecule type" value="Genomic_DNA"/>
</dbReference>
<evidence type="ECO:0000313" key="1">
    <source>
        <dbReference type="EMBL" id="BBX88009.1"/>
    </source>
</evidence>